<dbReference type="EMBL" id="KN714668">
    <property type="protein sequence ID" value="KUI53192.1"/>
    <property type="molecule type" value="Genomic_DNA"/>
</dbReference>
<dbReference type="AlphaFoldDB" id="A0A194UNF2"/>
<name>A0A194UNF2_CYTMA</name>
<organism evidence="2 3">
    <name type="scientific">Cytospora mali</name>
    <name type="common">Apple Valsa canker fungus</name>
    <name type="synonym">Valsa mali</name>
    <dbReference type="NCBI Taxonomy" id="578113"/>
    <lineage>
        <taxon>Eukaryota</taxon>
        <taxon>Fungi</taxon>
        <taxon>Dikarya</taxon>
        <taxon>Ascomycota</taxon>
        <taxon>Pezizomycotina</taxon>
        <taxon>Sordariomycetes</taxon>
        <taxon>Sordariomycetidae</taxon>
        <taxon>Diaporthales</taxon>
        <taxon>Cytosporaceae</taxon>
        <taxon>Cytospora</taxon>
    </lineage>
</organism>
<feature type="region of interest" description="Disordered" evidence="1">
    <location>
        <begin position="24"/>
        <end position="81"/>
    </location>
</feature>
<evidence type="ECO:0000313" key="2">
    <source>
        <dbReference type="EMBL" id="KUI53192.1"/>
    </source>
</evidence>
<gene>
    <name evidence="2" type="ORF">VP1G_00800</name>
</gene>
<protein>
    <submittedName>
        <fullName evidence="2">Uncharacterized protein</fullName>
    </submittedName>
</protein>
<proteinExistence type="predicted"/>
<sequence length="139" mass="15376">MVAPWQGCISAVIGSIHTAETENLNRSFELPSPESDERPQQVVEPDSDSDDAPTYSTRNRHVNASSTEELEQRVSRVTNEQSDTLPDALYKIFTTKLGPYMASLPATRARQARSRRQVEKVLGEAAKAEQGLNTMADLD</sequence>
<dbReference type="Proteomes" id="UP000078576">
    <property type="component" value="Unassembled WGS sequence"/>
</dbReference>
<evidence type="ECO:0000256" key="1">
    <source>
        <dbReference type="SAM" id="MobiDB-lite"/>
    </source>
</evidence>
<keyword evidence="3" id="KW-1185">Reference proteome</keyword>
<accession>A0A194UNF2</accession>
<evidence type="ECO:0000313" key="3">
    <source>
        <dbReference type="Proteomes" id="UP000078576"/>
    </source>
</evidence>
<reference evidence="3" key="1">
    <citation type="submission" date="2014-12" db="EMBL/GenBank/DDBJ databases">
        <title>Genome Sequence of Valsa Canker Pathogens Uncovers a Specific Adaption of Colonization on Woody Bark.</title>
        <authorList>
            <person name="Yin Z."/>
            <person name="Liu H."/>
            <person name="Gao X."/>
            <person name="Li Z."/>
            <person name="Song N."/>
            <person name="Ke X."/>
            <person name="Dai Q."/>
            <person name="Wu Y."/>
            <person name="Sun Y."/>
            <person name="Xu J.-R."/>
            <person name="Kang Z.K."/>
            <person name="Wang L."/>
            <person name="Huang L."/>
        </authorList>
    </citation>
    <scope>NUCLEOTIDE SEQUENCE [LARGE SCALE GENOMIC DNA]</scope>
    <source>
        <strain evidence="3">SXYL134</strain>
    </source>
</reference>
<feature type="compositionally biased region" description="Polar residues" evidence="1">
    <location>
        <begin position="54"/>
        <end position="67"/>
    </location>
</feature>